<evidence type="ECO:0000256" key="3">
    <source>
        <dbReference type="ARBA" id="ARBA00023159"/>
    </source>
</evidence>
<dbReference type="InterPro" id="IPR009057">
    <property type="entry name" value="Homeodomain-like_sf"/>
</dbReference>
<evidence type="ECO:0000256" key="5">
    <source>
        <dbReference type="SAM" id="MobiDB-lite"/>
    </source>
</evidence>
<evidence type="ECO:0000256" key="2">
    <source>
        <dbReference type="ARBA" id="ARBA00023125"/>
    </source>
</evidence>
<dbReference type="SUPFAM" id="SSF46689">
    <property type="entry name" value="Homeodomain-like"/>
    <property type="match status" value="2"/>
</dbReference>
<dbReference type="EMBL" id="VCIW01000001">
    <property type="protein sequence ID" value="TLS54002.1"/>
    <property type="molecule type" value="Genomic_DNA"/>
</dbReference>
<dbReference type="PROSITE" id="PS01124">
    <property type="entry name" value="HTH_ARAC_FAMILY_2"/>
    <property type="match status" value="1"/>
</dbReference>
<comment type="caution">
    <text evidence="7">The sequence shown here is derived from an EMBL/GenBank/DDBJ whole genome shotgun (WGS) entry which is preliminary data.</text>
</comment>
<evidence type="ECO:0000256" key="4">
    <source>
        <dbReference type="ARBA" id="ARBA00023163"/>
    </source>
</evidence>
<dbReference type="InterPro" id="IPR014710">
    <property type="entry name" value="RmlC-like_jellyroll"/>
</dbReference>
<dbReference type="Proteomes" id="UP000309676">
    <property type="component" value="Unassembled WGS sequence"/>
</dbReference>
<reference evidence="7 8" key="1">
    <citation type="submission" date="2019-05" db="EMBL/GenBank/DDBJ databases">
        <authorList>
            <person name="Narsing Rao M.P."/>
            <person name="Li W.J."/>
        </authorList>
    </citation>
    <scope>NUCLEOTIDE SEQUENCE [LARGE SCALE GENOMIC DNA]</scope>
    <source>
        <strain evidence="7 8">SYSU_K30003</strain>
    </source>
</reference>
<dbReference type="Gene3D" id="1.10.10.60">
    <property type="entry name" value="Homeodomain-like"/>
    <property type="match status" value="2"/>
</dbReference>
<protein>
    <submittedName>
        <fullName evidence="7">AraC family transcriptional regulator</fullName>
    </submittedName>
</protein>
<dbReference type="Gene3D" id="2.60.120.10">
    <property type="entry name" value="Jelly Rolls"/>
    <property type="match status" value="1"/>
</dbReference>
<organism evidence="7 8">
    <name type="scientific">Paenibacillus antri</name>
    <dbReference type="NCBI Taxonomy" id="2582848"/>
    <lineage>
        <taxon>Bacteria</taxon>
        <taxon>Bacillati</taxon>
        <taxon>Bacillota</taxon>
        <taxon>Bacilli</taxon>
        <taxon>Bacillales</taxon>
        <taxon>Paenibacillaceae</taxon>
        <taxon>Paenibacillus</taxon>
    </lineage>
</organism>
<keyword evidence="3" id="KW-0010">Activator</keyword>
<gene>
    <name evidence="7" type="ORF">FE782_01235</name>
</gene>
<keyword evidence="8" id="KW-1185">Reference proteome</keyword>
<name>A0A5R9GC06_9BACL</name>
<accession>A0A5R9GC06</accession>
<dbReference type="Pfam" id="PF12833">
    <property type="entry name" value="HTH_18"/>
    <property type="match status" value="1"/>
</dbReference>
<dbReference type="PANTHER" id="PTHR46796">
    <property type="entry name" value="HTH-TYPE TRANSCRIPTIONAL ACTIVATOR RHAS-RELATED"/>
    <property type="match status" value="1"/>
</dbReference>
<dbReference type="SUPFAM" id="SSF51215">
    <property type="entry name" value="Regulatory protein AraC"/>
    <property type="match status" value="1"/>
</dbReference>
<evidence type="ECO:0000259" key="6">
    <source>
        <dbReference type="PROSITE" id="PS01124"/>
    </source>
</evidence>
<dbReference type="InterPro" id="IPR037923">
    <property type="entry name" value="HTH-like"/>
</dbReference>
<dbReference type="GO" id="GO:0043565">
    <property type="term" value="F:sequence-specific DNA binding"/>
    <property type="evidence" value="ECO:0007669"/>
    <property type="project" value="InterPro"/>
</dbReference>
<dbReference type="AlphaFoldDB" id="A0A5R9GC06"/>
<dbReference type="GO" id="GO:0003700">
    <property type="term" value="F:DNA-binding transcription factor activity"/>
    <property type="evidence" value="ECO:0007669"/>
    <property type="project" value="InterPro"/>
</dbReference>
<dbReference type="SMART" id="SM00342">
    <property type="entry name" value="HTH_ARAC"/>
    <property type="match status" value="1"/>
</dbReference>
<sequence length="334" mass="36919">MAGVRGKRGAASQGDDESSENAARRHPLGRRSESVRGTTGAGSGRQAVIPSGNVQYIASPSGFARSRLYFALIGGVEQTAPTFALERDRYHAFEMIYITKGRGSFRYGETEYELGPGDGVVYDMRLPHAFRADPSDPYEMRYVVFQGTDLDKQWGAWFEAPCVALPAGGEKEPRYAALLLLVLEEMARGALEREPYVSGLLYELLMEALSADRTAPAERGAAAPPALDSGRRYLEERYAEADADIHGAARVAGLSYYHFIRQFKRYYGSSPKEFLTKIRLGHAKRALLHTDLSVAEAAEAAGFGSYNAFLHTFLQHEGCSPTFYRKAWRRPPAE</sequence>
<evidence type="ECO:0000313" key="8">
    <source>
        <dbReference type="Proteomes" id="UP000309676"/>
    </source>
</evidence>
<proteinExistence type="predicted"/>
<feature type="region of interest" description="Disordered" evidence="5">
    <location>
        <begin position="1"/>
        <end position="46"/>
    </location>
</feature>
<dbReference type="InterPro" id="IPR018062">
    <property type="entry name" value="HTH_AraC-typ_CS"/>
</dbReference>
<keyword evidence="4" id="KW-0804">Transcription</keyword>
<evidence type="ECO:0000313" key="7">
    <source>
        <dbReference type="EMBL" id="TLS54002.1"/>
    </source>
</evidence>
<dbReference type="InterPro" id="IPR003313">
    <property type="entry name" value="AraC-bd"/>
</dbReference>
<keyword evidence="1" id="KW-0805">Transcription regulation</keyword>
<dbReference type="InterPro" id="IPR018060">
    <property type="entry name" value="HTH_AraC"/>
</dbReference>
<dbReference type="PROSITE" id="PS00041">
    <property type="entry name" value="HTH_ARAC_FAMILY_1"/>
    <property type="match status" value="1"/>
</dbReference>
<dbReference type="InterPro" id="IPR050204">
    <property type="entry name" value="AraC_XylS_family_regulators"/>
</dbReference>
<feature type="domain" description="HTH araC/xylS-type" evidence="6">
    <location>
        <begin position="228"/>
        <end position="327"/>
    </location>
</feature>
<keyword evidence="2" id="KW-0238">DNA-binding</keyword>
<dbReference type="Pfam" id="PF02311">
    <property type="entry name" value="AraC_binding"/>
    <property type="match status" value="1"/>
</dbReference>
<evidence type="ECO:0000256" key="1">
    <source>
        <dbReference type="ARBA" id="ARBA00023015"/>
    </source>
</evidence>